<evidence type="ECO:0000256" key="1">
    <source>
        <dbReference type="ARBA" id="ARBA00003283"/>
    </source>
</evidence>
<feature type="domain" description="Core-binding (CB)" evidence="8">
    <location>
        <begin position="1"/>
        <end position="83"/>
    </location>
</feature>
<evidence type="ECO:0000259" key="8">
    <source>
        <dbReference type="PROSITE" id="PS51900"/>
    </source>
</evidence>
<comment type="similarity">
    <text evidence="2">Belongs to the 'phage' integrase family.</text>
</comment>
<organism evidence="9 10">
    <name type="scientific">Clostridium collagenovorans DSM 3089</name>
    <dbReference type="NCBI Taxonomy" id="1121306"/>
    <lineage>
        <taxon>Bacteria</taxon>
        <taxon>Bacillati</taxon>
        <taxon>Bacillota</taxon>
        <taxon>Clostridia</taxon>
        <taxon>Eubacteriales</taxon>
        <taxon>Clostridiaceae</taxon>
        <taxon>Clostridium</taxon>
    </lineage>
</organism>
<reference evidence="9 10" key="1">
    <citation type="submission" date="2016-11" db="EMBL/GenBank/DDBJ databases">
        <authorList>
            <person name="Jaros S."/>
            <person name="Januszkiewicz K."/>
            <person name="Wedrychowicz H."/>
        </authorList>
    </citation>
    <scope>NUCLEOTIDE SEQUENCE [LARGE SCALE GENOMIC DNA]</scope>
    <source>
        <strain evidence="9 10">DSM 3089</strain>
    </source>
</reference>
<dbReference type="SUPFAM" id="SSF56349">
    <property type="entry name" value="DNA breaking-rejoining enzymes"/>
    <property type="match status" value="1"/>
</dbReference>
<protein>
    <submittedName>
        <fullName evidence="9">Tyrosine recombinase XerD subunit</fullName>
    </submittedName>
</protein>
<evidence type="ECO:0000313" key="10">
    <source>
        <dbReference type="Proteomes" id="UP000184526"/>
    </source>
</evidence>
<dbReference type="RefSeq" id="WP_072829620.1">
    <property type="nucleotide sequence ID" value="NZ_FQXP01000003.1"/>
</dbReference>
<keyword evidence="5" id="KW-0233">DNA recombination</keyword>
<dbReference type="CDD" id="cd00798">
    <property type="entry name" value="INT_XerDC_C"/>
    <property type="match status" value="1"/>
</dbReference>
<dbReference type="STRING" id="1121306.SAMN02745196_00446"/>
<dbReference type="InterPro" id="IPR011010">
    <property type="entry name" value="DNA_brk_join_enz"/>
</dbReference>
<evidence type="ECO:0000256" key="6">
    <source>
        <dbReference type="PROSITE-ProRule" id="PRU01248"/>
    </source>
</evidence>
<name>A0A1M5T5Q5_9CLOT</name>
<gene>
    <name evidence="9" type="ORF">SAMN02745196_00446</name>
</gene>
<evidence type="ECO:0000256" key="4">
    <source>
        <dbReference type="ARBA" id="ARBA00023125"/>
    </source>
</evidence>
<dbReference type="NCBIfam" id="NF001399">
    <property type="entry name" value="PRK00283.1"/>
    <property type="match status" value="1"/>
</dbReference>
<dbReference type="Proteomes" id="UP000184526">
    <property type="component" value="Unassembled WGS sequence"/>
</dbReference>
<evidence type="ECO:0000256" key="3">
    <source>
        <dbReference type="ARBA" id="ARBA00022908"/>
    </source>
</evidence>
<comment type="function">
    <text evidence="1">Site-specific tyrosine recombinase, which acts by catalyzing the cutting and rejoining of the recombining DNA molecules.</text>
</comment>
<dbReference type="EMBL" id="FQXP01000003">
    <property type="protein sequence ID" value="SHH46085.1"/>
    <property type="molecule type" value="Genomic_DNA"/>
</dbReference>
<dbReference type="GO" id="GO:0003677">
    <property type="term" value="F:DNA binding"/>
    <property type="evidence" value="ECO:0007669"/>
    <property type="project" value="UniProtKB-UniRule"/>
</dbReference>
<accession>A0A1M5T5Q5</accession>
<dbReference type="PANTHER" id="PTHR30349:SF81">
    <property type="entry name" value="TYROSINE RECOMBINASE XERC"/>
    <property type="match status" value="1"/>
</dbReference>
<keyword evidence="3" id="KW-0229">DNA integration</keyword>
<dbReference type="OrthoDB" id="9801717at2"/>
<dbReference type="PANTHER" id="PTHR30349">
    <property type="entry name" value="PHAGE INTEGRASE-RELATED"/>
    <property type="match status" value="1"/>
</dbReference>
<evidence type="ECO:0000256" key="2">
    <source>
        <dbReference type="ARBA" id="ARBA00008857"/>
    </source>
</evidence>
<sequence length="292" mass="33608">MNDILLKFNDFMKKKELSSNTLDAYTRDVEGFLIFLRALNISYIDATNEEINAYSQFLKGEGKANSSIGRCLISIRAFYKFLLKENKLENIPMNNVEAPKHTRPIPLTLTIKEVEKLLNMPDTFSVKGKRDKAMLEVMYATGMKVSEILNISVYNINLKEKYILCDVKNKENRIIPIGSYAIECLEEYLKERHNLNNKNSQLLFLNNKGDQMTRQGFWKLLRSYSKEAGIDKPINTSTLRHSFAVHLLQNGADMVVVQRLLGHKSISATQVYSEIYENNKIAEEYLKAHPRA</sequence>
<dbReference type="InterPro" id="IPR002104">
    <property type="entry name" value="Integrase_catalytic"/>
</dbReference>
<dbReference type="Pfam" id="PF00589">
    <property type="entry name" value="Phage_integrase"/>
    <property type="match status" value="1"/>
</dbReference>
<dbReference type="InterPro" id="IPR013762">
    <property type="entry name" value="Integrase-like_cat_sf"/>
</dbReference>
<dbReference type="GO" id="GO:0006310">
    <property type="term" value="P:DNA recombination"/>
    <property type="evidence" value="ECO:0007669"/>
    <property type="project" value="UniProtKB-KW"/>
</dbReference>
<dbReference type="InterPro" id="IPR050090">
    <property type="entry name" value="Tyrosine_recombinase_XerCD"/>
</dbReference>
<dbReference type="InterPro" id="IPR044068">
    <property type="entry name" value="CB"/>
</dbReference>
<feature type="domain" description="Tyr recombinase" evidence="7">
    <location>
        <begin position="104"/>
        <end position="286"/>
    </location>
</feature>
<dbReference type="Gene3D" id="1.10.443.10">
    <property type="entry name" value="Intergrase catalytic core"/>
    <property type="match status" value="1"/>
</dbReference>
<dbReference type="AlphaFoldDB" id="A0A1M5T5Q5"/>
<dbReference type="InterPro" id="IPR010998">
    <property type="entry name" value="Integrase_recombinase_N"/>
</dbReference>
<evidence type="ECO:0000313" key="9">
    <source>
        <dbReference type="EMBL" id="SHH46085.1"/>
    </source>
</evidence>
<evidence type="ECO:0000256" key="5">
    <source>
        <dbReference type="ARBA" id="ARBA00023172"/>
    </source>
</evidence>
<dbReference type="Pfam" id="PF02899">
    <property type="entry name" value="Phage_int_SAM_1"/>
    <property type="match status" value="1"/>
</dbReference>
<keyword evidence="4 6" id="KW-0238">DNA-binding</keyword>
<dbReference type="GO" id="GO:0015074">
    <property type="term" value="P:DNA integration"/>
    <property type="evidence" value="ECO:0007669"/>
    <property type="project" value="UniProtKB-KW"/>
</dbReference>
<dbReference type="Gene3D" id="1.10.150.130">
    <property type="match status" value="1"/>
</dbReference>
<dbReference type="PROSITE" id="PS51898">
    <property type="entry name" value="TYR_RECOMBINASE"/>
    <property type="match status" value="1"/>
</dbReference>
<evidence type="ECO:0000259" key="7">
    <source>
        <dbReference type="PROSITE" id="PS51898"/>
    </source>
</evidence>
<dbReference type="InterPro" id="IPR004107">
    <property type="entry name" value="Integrase_SAM-like_N"/>
</dbReference>
<proteinExistence type="inferred from homology"/>
<dbReference type="PROSITE" id="PS51900">
    <property type="entry name" value="CB"/>
    <property type="match status" value="1"/>
</dbReference>
<keyword evidence="10" id="KW-1185">Reference proteome</keyword>